<dbReference type="Proteomes" id="UP000622547">
    <property type="component" value="Unassembled WGS sequence"/>
</dbReference>
<dbReference type="RefSeq" id="WP_239116812.1">
    <property type="nucleotide sequence ID" value="NZ_BAABHI010000031.1"/>
</dbReference>
<dbReference type="AlphaFoldDB" id="A0A8J3U7V2"/>
<reference evidence="1 2" key="1">
    <citation type="submission" date="2021-01" db="EMBL/GenBank/DDBJ databases">
        <title>Whole genome shotgun sequence of Planotetraspora phitsanulokensis NBRC 104273.</title>
        <authorList>
            <person name="Komaki H."/>
            <person name="Tamura T."/>
        </authorList>
    </citation>
    <scope>NUCLEOTIDE SEQUENCE [LARGE SCALE GENOMIC DNA]</scope>
    <source>
        <strain evidence="1 2">NBRC 104273</strain>
    </source>
</reference>
<comment type="caution">
    <text evidence="1">The sequence shown here is derived from an EMBL/GenBank/DDBJ whole genome shotgun (WGS) entry which is preliminary data.</text>
</comment>
<organism evidence="1 2">
    <name type="scientific">Planotetraspora phitsanulokensis</name>
    <dbReference type="NCBI Taxonomy" id="575192"/>
    <lineage>
        <taxon>Bacteria</taxon>
        <taxon>Bacillati</taxon>
        <taxon>Actinomycetota</taxon>
        <taxon>Actinomycetes</taxon>
        <taxon>Streptosporangiales</taxon>
        <taxon>Streptosporangiaceae</taxon>
        <taxon>Planotetraspora</taxon>
    </lineage>
</organism>
<evidence type="ECO:0000313" key="2">
    <source>
        <dbReference type="Proteomes" id="UP000622547"/>
    </source>
</evidence>
<gene>
    <name evidence="1" type="ORF">Pph01_37000</name>
</gene>
<evidence type="ECO:0000313" key="1">
    <source>
        <dbReference type="EMBL" id="GII38697.1"/>
    </source>
</evidence>
<dbReference type="EMBL" id="BOOP01000015">
    <property type="protein sequence ID" value="GII38697.1"/>
    <property type="molecule type" value="Genomic_DNA"/>
</dbReference>
<name>A0A8J3U7V2_9ACTN</name>
<proteinExistence type="predicted"/>
<protein>
    <submittedName>
        <fullName evidence="1">Uncharacterized protein</fullName>
    </submittedName>
</protein>
<keyword evidence="2" id="KW-1185">Reference proteome</keyword>
<accession>A0A8J3U7V2</accession>
<sequence>MAKAVAGSRGRAGRLTREDVMSMGVDPRELADDDLFREIRSLHDTRTDTLLHGSDDALERHTSRTEELEGEYLKRFPDRHVDAARLRSGARARNG</sequence>
<dbReference type="InterPro" id="IPR046156">
    <property type="entry name" value="DUF6158"/>
</dbReference>
<dbReference type="Pfam" id="PF19655">
    <property type="entry name" value="DUF6158"/>
    <property type="match status" value="1"/>
</dbReference>